<dbReference type="OrthoDB" id="3562770at2759"/>
<accession>A0A2J6PJT4</accession>
<reference evidence="3" key="1">
    <citation type="submission" date="2016-05" db="EMBL/GenBank/DDBJ databases">
        <title>A degradative enzymes factory behind the ericoid mycorrhizal symbiosis.</title>
        <authorList>
            <consortium name="DOE Joint Genome Institute"/>
            <person name="Martino E."/>
            <person name="Morin E."/>
            <person name="Grelet G."/>
            <person name="Kuo A."/>
            <person name="Kohler A."/>
            <person name="Daghino S."/>
            <person name="Barry K."/>
            <person name="Choi C."/>
            <person name="Cichocki N."/>
            <person name="Clum A."/>
            <person name="Copeland A."/>
            <person name="Hainaut M."/>
            <person name="Haridas S."/>
            <person name="Labutti K."/>
            <person name="Lindquist E."/>
            <person name="Lipzen A."/>
            <person name="Khouja H.-R."/>
            <person name="Murat C."/>
            <person name="Ohm R."/>
            <person name="Olson A."/>
            <person name="Spatafora J."/>
            <person name="Veneault-Fourrey C."/>
            <person name="Henrissat B."/>
            <person name="Grigoriev I."/>
            <person name="Martin F."/>
            <person name="Perotto S."/>
        </authorList>
    </citation>
    <scope>NUCLEOTIDE SEQUENCE [LARGE SCALE GENOMIC DNA]</scope>
    <source>
        <strain evidence="3">UAMH 7357</strain>
    </source>
</reference>
<feature type="compositionally biased region" description="Basic and acidic residues" evidence="2">
    <location>
        <begin position="311"/>
        <end position="320"/>
    </location>
</feature>
<feature type="coiled-coil region" evidence="1">
    <location>
        <begin position="169"/>
        <end position="236"/>
    </location>
</feature>
<name>A0A2J6PJT4_9HELO</name>
<evidence type="ECO:0000313" key="3">
    <source>
        <dbReference type="EMBL" id="PMD14312.1"/>
    </source>
</evidence>
<protein>
    <submittedName>
        <fullName evidence="3">Uncharacterized protein</fullName>
    </submittedName>
</protein>
<gene>
    <name evidence="3" type="ORF">NA56DRAFT_754994</name>
</gene>
<proteinExistence type="predicted"/>
<feature type="compositionally biased region" description="Gly residues" evidence="2">
    <location>
        <begin position="295"/>
        <end position="304"/>
    </location>
</feature>
<evidence type="ECO:0000256" key="2">
    <source>
        <dbReference type="SAM" id="MobiDB-lite"/>
    </source>
</evidence>
<dbReference type="AlphaFoldDB" id="A0A2J6PJT4"/>
<keyword evidence="4" id="KW-1185">Reference proteome</keyword>
<evidence type="ECO:0000256" key="1">
    <source>
        <dbReference type="SAM" id="Coils"/>
    </source>
</evidence>
<keyword evidence="1" id="KW-0175">Coiled coil</keyword>
<sequence>MSTLPSISTFTHQVDQCINDIRRCVESCEEIRRERRLGRNRRTTALDQLETSLQSGSGFILGEASRYPRLSTADPDITCAVGGSTFTGYIMEIEEINVSLQAIAHPSHHYHHYHHTHLSHVLFPGWDYDAHHHSHEEHPHFNELREKWERIRDAIPRAFADMDLQAAWKEKARIKREEEDTKIKEDKKKSKDKLDKIEEANKEELERFEKRNEKQLEKLEKHNEEQLEAHEKIEHKRDLAVEKLVENTLEDDPIEKIDKLAHVMGHLSRAITPRASHERIPLHVSLNTSAQASGAGYGRGGRGGNANPEVVVHDDGYHHE</sequence>
<dbReference type="EMBL" id="KZ613523">
    <property type="protein sequence ID" value="PMD14312.1"/>
    <property type="molecule type" value="Genomic_DNA"/>
</dbReference>
<evidence type="ECO:0000313" key="4">
    <source>
        <dbReference type="Proteomes" id="UP000235672"/>
    </source>
</evidence>
<feature type="region of interest" description="Disordered" evidence="2">
    <location>
        <begin position="291"/>
        <end position="320"/>
    </location>
</feature>
<organism evidence="3 4">
    <name type="scientific">Hyaloscypha hepaticicola</name>
    <dbReference type="NCBI Taxonomy" id="2082293"/>
    <lineage>
        <taxon>Eukaryota</taxon>
        <taxon>Fungi</taxon>
        <taxon>Dikarya</taxon>
        <taxon>Ascomycota</taxon>
        <taxon>Pezizomycotina</taxon>
        <taxon>Leotiomycetes</taxon>
        <taxon>Helotiales</taxon>
        <taxon>Hyaloscyphaceae</taxon>
        <taxon>Hyaloscypha</taxon>
    </lineage>
</organism>
<dbReference type="Proteomes" id="UP000235672">
    <property type="component" value="Unassembled WGS sequence"/>
</dbReference>